<keyword evidence="2" id="KW-0255">Endonuclease</keyword>
<dbReference type="EMBL" id="JAETXX010000004">
    <property type="protein sequence ID" value="MCF8714800.1"/>
    <property type="molecule type" value="Genomic_DNA"/>
</dbReference>
<keyword evidence="3" id="KW-1185">Reference proteome</keyword>
<dbReference type="InterPro" id="IPR050410">
    <property type="entry name" value="CCR4/nocturin_mRNA_transcr"/>
</dbReference>
<accession>A0ABS9J312</accession>
<protein>
    <submittedName>
        <fullName evidence="2">Endonuclease/exonuclease/phosphatase family protein</fullName>
    </submittedName>
</protein>
<proteinExistence type="predicted"/>
<keyword evidence="2" id="KW-0540">Nuclease</keyword>
<feature type="domain" description="Endonuclease/exonuclease/phosphatase" evidence="1">
    <location>
        <begin position="47"/>
        <end position="280"/>
    </location>
</feature>
<dbReference type="SUPFAM" id="SSF56219">
    <property type="entry name" value="DNase I-like"/>
    <property type="match status" value="1"/>
</dbReference>
<evidence type="ECO:0000313" key="3">
    <source>
        <dbReference type="Proteomes" id="UP000829517"/>
    </source>
</evidence>
<gene>
    <name evidence="2" type="ORF">JM658_08150</name>
</gene>
<dbReference type="InterPro" id="IPR005135">
    <property type="entry name" value="Endo/exonuclease/phosphatase"/>
</dbReference>
<evidence type="ECO:0000313" key="2">
    <source>
        <dbReference type="EMBL" id="MCF8714800.1"/>
    </source>
</evidence>
<comment type="caution">
    <text evidence="2">The sequence shown here is derived from an EMBL/GenBank/DDBJ whole genome shotgun (WGS) entry which is preliminary data.</text>
</comment>
<sequence>MKKHINNPIALLLIFFTLYSNCYAQRETPIKVMTTNIRYASPNDGINIWENRRDWLCQSINFYDIDILGAQEVIHSQLKDMVSRLPDYNHVGIGRNGGNEGEFCPVFYKKSKYDQLEYKTFWLSETPDMENSKGWDAALPRIVTWVKMKDKETNKEFYFFNTHFDHKGEKARLESAKLLIKKAKEIAGKVPFFITGDFNFSPDVEAYSVLTTKNELNFKLKDSKLEAKETYGPEYTFNGFKLEPDQNKKRIDYIFFNNAISINKHHVIDGQRGPSYISDHFPIVIEAFIK</sequence>
<dbReference type="Gene3D" id="3.60.10.10">
    <property type="entry name" value="Endonuclease/exonuclease/phosphatase"/>
    <property type="match status" value="1"/>
</dbReference>
<dbReference type="Pfam" id="PF03372">
    <property type="entry name" value="Exo_endo_phos"/>
    <property type="match status" value="1"/>
</dbReference>
<dbReference type="GO" id="GO:0004519">
    <property type="term" value="F:endonuclease activity"/>
    <property type="evidence" value="ECO:0007669"/>
    <property type="project" value="UniProtKB-KW"/>
</dbReference>
<dbReference type="RefSeq" id="WP_236958765.1">
    <property type="nucleotide sequence ID" value="NZ_JAETXX010000004.1"/>
</dbReference>
<dbReference type="InterPro" id="IPR036691">
    <property type="entry name" value="Endo/exonu/phosph_ase_sf"/>
</dbReference>
<name>A0ABS9J312_9FLAO</name>
<dbReference type="CDD" id="cd09083">
    <property type="entry name" value="EEP-1"/>
    <property type="match status" value="1"/>
</dbReference>
<keyword evidence="2" id="KW-0378">Hydrolase</keyword>
<reference evidence="2 3" key="1">
    <citation type="submission" date="2021-01" db="EMBL/GenBank/DDBJ databases">
        <title>Genome sequencing of Joostella atrarenae M1-2 (= KCTC 23194).</title>
        <authorList>
            <person name="Zakaria M.R."/>
            <person name="Lam M.Q."/>
            <person name="Chong C.S."/>
        </authorList>
    </citation>
    <scope>NUCLEOTIDE SEQUENCE [LARGE SCALE GENOMIC DNA]</scope>
    <source>
        <strain evidence="2 3">M1-2</strain>
    </source>
</reference>
<dbReference type="Proteomes" id="UP000829517">
    <property type="component" value="Unassembled WGS sequence"/>
</dbReference>
<dbReference type="PANTHER" id="PTHR12121:SF36">
    <property type="entry name" value="ENDONUCLEASE_EXONUCLEASE_PHOSPHATASE DOMAIN-CONTAINING PROTEIN"/>
    <property type="match status" value="1"/>
</dbReference>
<organism evidence="2 3">
    <name type="scientific">Joostella atrarenae</name>
    <dbReference type="NCBI Taxonomy" id="679257"/>
    <lineage>
        <taxon>Bacteria</taxon>
        <taxon>Pseudomonadati</taxon>
        <taxon>Bacteroidota</taxon>
        <taxon>Flavobacteriia</taxon>
        <taxon>Flavobacteriales</taxon>
        <taxon>Flavobacteriaceae</taxon>
        <taxon>Joostella</taxon>
    </lineage>
</organism>
<evidence type="ECO:0000259" key="1">
    <source>
        <dbReference type="Pfam" id="PF03372"/>
    </source>
</evidence>
<dbReference type="PANTHER" id="PTHR12121">
    <property type="entry name" value="CARBON CATABOLITE REPRESSOR PROTEIN 4"/>
    <property type="match status" value="1"/>
</dbReference>